<dbReference type="GO" id="GO:0005509">
    <property type="term" value="F:calcium ion binding"/>
    <property type="evidence" value="ECO:0007669"/>
    <property type="project" value="InterPro"/>
</dbReference>
<dbReference type="Pfam" id="PF01425">
    <property type="entry name" value="Amidase"/>
    <property type="match status" value="1"/>
</dbReference>
<dbReference type="InterPro" id="IPR059100">
    <property type="entry name" value="TSP3_bac"/>
</dbReference>
<evidence type="ECO:0000259" key="6">
    <source>
        <dbReference type="Pfam" id="PF01425"/>
    </source>
</evidence>
<dbReference type="PROSITE" id="PS51257">
    <property type="entry name" value="PROKAR_LIPOPROTEIN"/>
    <property type="match status" value="1"/>
</dbReference>
<dbReference type="STRING" id="1470434.AZF00_15545"/>
<evidence type="ECO:0000256" key="4">
    <source>
        <dbReference type="ARBA" id="ARBA00022837"/>
    </source>
</evidence>
<feature type="compositionally biased region" description="Acidic residues" evidence="5">
    <location>
        <begin position="392"/>
        <end position="405"/>
    </location>
</feature>
<dbReference type="InterPro" id="IPR028974">
    <property type="entry name" value="TSP_type-3_rpt"/>
</dbReference>
<feature type="region of interest" description="Disordered" evidence="5">
    <location>
        <begin position="22"/>
        <end position="41"/>
    </location>
</feature>
<dbReference type="InterPro" id="IPR023631">
    <property type="entry name" value="Amidase_dom"/>
</dbReference>
<feature type="compositionally biased region" description="Acidic residues" evidence="5">
    <location>
        <begin position="361"/>
        <end position="384"/>
    </location>
</feature>
<feature type="compositionally biased region" description="Acidic residues" evidence="5">
    <location>
        <begin position="580"/>
        <end position="599"/>
    </location>
</feature>
<dbReference type="Gene3D" id="4.10.1080.10">
    <property type="entry name" value="TSP type-3 repeat"/>
    <property type="match status" value="4"/>
</dbReference>
<dbReference type="InterPro" id="IPR003367">
    <property type="entry name" value="Thrombospondin_3-like_rpt"/>
</dbReference>
<gene>
    <name evidence="7" type="ORF">AZF00_15545</name>
</gene>
<feature type="compositionally biased region" description="Acidic residues" evidence="5">
    <location>
        <begin position="473"/>
        <end position="506"/>
    </location>
</feature>
<sequence length="1186" mass="122796">MRHILIVSGFSVFLAACGGGSSGASSSPSTPDGGNDFGPATTGKFIDSPVKGIFYSTAPNTTTIADLPLTDATGNFAYLEGQTVSFYFGSFKIGSALGNSIVTLDDLLSSGNAKTNVARLLLTLDEDQNPDNGISLSQLVIDKALALNVSLSDFDVDPTVFDSSEASLFAQDANDDGRVLVSALDADDHLEKTRKDLSDGTFDFDGGADTDGDGVNDVVDACPETASGLAVDADGCALDEAEQDSDQDGIKNGQDNCPAIANPNQLDTDSDARGDACDLDDDNDGVLDSEEVENGSNPLLADSDGDGVADGDDAFPSDNSESLDTDGDGIGNNADEDDDNDGLSDADEQSLGTDPLRPDTDSDGVSDSEDAFPNDATESVDTDSDGIGNNTDNDDDNDGLSDADEQSLGTDPLRADSDSDGVSDSQDAFPTDPTESADTDADGVGDNSDAFPTDPAETKDTDNDGVGDNADAFPEDDTESLDTDDDGTGNNADADDDNDGLSDADEQAQGTDPLLADSDSDGVSDSQDAFPNDASETADTDGDGVGDNADAFPNDASETSDADGDGVGDNSDAFPNDSTETVDADGDGIGDNADIDDDNDGIRDDLFQLVEATMADVHAALAGGLVDENGEALNCVAITQQYIDRILAYNDNPQPNGGLPIFGVLAIMPNAIAQAQALDALYASDGGIGDRYLHCMPVLLKDNYDTFDYPSTQGSYSMLGHQAGVDANSVQGLREAGALILGKANQDEFAFFTTGFSARAIQVSNPYNTSESPAGSSSGTGASLAANFALGGTGSDTCQSIRHPSSVGGLVGIRPSLGVVSQHGIFPLAHSRDTGGPMTRSVTDSALMLTAMGKYDPRDPKAAAFPAEDRPETYAQFLDRDLHGLAGRNIGVVRNLGGNTDATGTGRQGELIAEAVAKMKELGANVYDIYLPNYSSLSAGSSHYDMNEYFAVFESEGGTSARRCVSSTRVALDGEESAHDRDDQCYGLEGIVETGRVGPRTAALFALTAAGDPNQAATAAQLQAIVDMRAYVTGEMDLIKDINGDPVIGPDGGTVSVDALIFSPGPTGGRTCDFGSTTQMGSIVVPVGFDESVGVPRGMEIFVRQFDEGTGIGIAYDYEQATKHRQPPNIVPAVTSEISTISEFNARVHAAIAVYAEQPPEDLAPEAYQAALEELLGPQQTATEQP</sequence>
<dbReference type="RefSeq" id="WP_008251928.1">
    <property type="nucleotide sequence ID" value="NZ_CP014544.1"/>
</dbReference>
<accession>A0A127M8R3</accession>
<dbReference type="InterPro" id="IPR036928">
    <property type="entry name" value="AS_sf"/>
</dbReference>
<comment type="subcellular location">
    <subcellularLocation>
        <location evidence="1">Secreted</location>
    </subcellularLocation>
</comment>
<dbReference type="PANTHER" id="PTHR42678">
    <property type="entry name" value="AMIDASE"/>
    <property type="match status" value="1"/>
</dbReference>
<evidence type="ECO:0000313" key="8">
    <source>
        <dbReference type="Proteomes" id="UP000074119"/>
    </source>
</evidence>
<keyword evidence="4" id="KW-0106">Calcium</keyword>
<name>A0A127M8R3_9GAMM</name>
<dbReference type="Gene3D" id="3.90.1300.10">
    <property type="entry name" value="Amidase signature (AS) domain"/>
    <property type="match status" value="1"/>
</dbReference>
<feature type="compositionally biased region" description="Acidic residues" evidence="5">
    <location>
        <begin position="277"/>
        <end position="293"/>
    </location>
</feature>
<feature type="domain" description="Amidase" evidence="6">
    <location>
        <begin position="664"/>
        <end position="938"/>
    </location>
</feature>
<dbReference type="PANTHER" id="PTHR42678:SF34">
    <property type="entry name" value="OS04G0183300 PROTEIN"/>
    <property type="match status" value="1"/>
</dbReference>
<dbReference type="Pfam" id="PF02412">
    <property type="entry name" value="TSP_3"/>
    <property type="match status" value="3"/>
</dbReference>
<evidence type="ECO:0000256" key="3">
    <source>
        <dbReference type="ARBA" id="ARBA00022729"/>
    </source>
</evidence>
<feature type="compositionally biased region" description="Acidic residues" evidence="5">
    <location>
        <begin position="334"/>
        <end position="348"/>
    </location>
</feature>
<feature type="compositionally biased region" description="Low complexity" evidence="5">
    <location>
        <begin position="23"/>
        <end position="34"/>
    </location>
</feature>
<evidence type="ECO:0000256" key="1">
    <source>
        <dbReference type="ARBA" id="ARBA00004613"/>
    </source>
</evidence>
<keyword evidence="2" id="KW-0964">Secreted</keyword>
<feature type="region of interest" description="Disordered" evidence="5">
    <location>
        <begin position="241"/>
        <end position="600"/>
    </location>
</feature>
<proteinExistence type="predicted"/>
<dbReference type="EMBL" id="CP014544">
    <property type="protein sequence ID" value="AMO69622.1"/>
    <property type="molecule type" value="Genomic_DNA"/>
</dbReference>
<dbReference type="InterPro" id="IPR018247">
    <property type="entry name" value="EF_Hand_1_Ca_BS"/>
</dbReference>
<dbReference type="SUPFAM" id="SSF75304">
    <property type="entry name" value="Amidase signature (AS) enzymes"/>
    <property type="match status" value="1"/>
</dbReference>
<keyword evidence="3" id="KW-0732">Signal</keyword>
<dbReference type="GO" id="GO:0007155">
    <property type="term" value="P:cell adhesion"/>
    <property type="evidence" value="ECO:0007669"/>
    <property type="project" value="InterPro"/>
</dbReference>
<dbReference type="AlphaFoldDB" id="A0A127M8R3"/>
<evidence type="ECO:0000256" key="5">
    <source>
        <dbReference type="SAM" id="MobiDB-lite"/>
    </source>
</evidence>
<dbReference type="PROSITE" id="PS00018">
    <property type="entry name" value="EF_HAND_1"/>
    <property type="match status" value="1"/>
</dbReference>
<dbReference type="Proteomes" id="UP000074119">
    <property type="component" value="Chromosome"/>
</dbReference>
<protein>
    <recommendedName>
        <fullName evidence="6">Amidase domain-containing protein</fullName>
    </recommendedName>
</protein>
<feature type="compositionally biased region" description="Acidic residues" evidence="5">
    <location>
        <begin position="303"/>
        <end position="327"/>
    </location>
</feature>
<dbReference type="SUPFAM" id="SSF103647">
    <property type="entry name" value="TSP type-3 repeat"/>
    <property type="match status" value="3"/>
</dbReference>
<organism evidence="7 8">
    <name type="scientific">Zhongshania aliphaticivorans</name>
    <dbReference type="NCBI Taxonomy" id="1470434"/>
    <lineage>
        <taxon>Bacteria</taxon>
        <taxon>Pseudomonadati</taxon>
        <taxon>Pseudomonadota</taxon>
        <taxon>Gammaproteobacteria</taxon>
        <taxon>Cellvibrionales</taxon>
        <taxon>Spongiibacteraceae</taxon>
        <taxon>Zhongshania</taxon>
    </lineage>
</organism>
<reference evidence="7 8" key="1">
    <citation type="submission" date="2015-12" db="EMBL/GenBank/DDBJ databases">
        <authorList>
            <person name="Shamseldin A."/>
            <person name="Moawad H."/>
            <person name="Abd El-Rahim W.M."/>
            <person name="Sadowsky M.J."/>
        </authorList>
    </citation>
    <scope>NUCLEOTIDE SEQUENCE [LARGE SCALE GENOMIC DNA]</scope>
    <source>
        <strain evidence="7 8">SM2</strain>
    </source>
</reference>
<dbReference type="Pfam" id="PF18884">
    <property type="entry name" value="TSP3_bac"/>
    <property type="match status" value="3"/>
</dbReference>
<evidence type="ECO:0000256" key="2">
    <source>
        <dbReference type="ARBA" id="ARBA00022525"/>
    </source>
</evidence>
<evidence type="ECO:0000313" key="7">
    <source>
        <dbReference type="EMBL" id="AMO69622.1"/>
    </source>
</evidence>
<dbReference type="KEGG" id="zal:AZF00_15545"/>